<comment type="caution">
    <text evidence="8">The sequence shown here is derived from an EMBL/GenBank/DDBJ whole genome shotgun (WGS) entry which is preliminary data.</text>
</comment>
<feature type="transmembrane region" description="Helical" evidence="5">
    <location>
        <begin position="679"/>
        <end position="699"/>
    </location>
</feature>
<dbReference type="RefSeq" id="WP_188502669.1">
    <property type="nucleotide sequence ID" value="NZ_BMFP01000007.1"/>
</dbReference>
<feature type="transmembrane region" description="Helical" evidence="5">
    <location>
        <begin position="451"/>
        <end position="469"/>
    </location>
</feature>
<feature type="transmembrane region" description="Helical" evidence="5">
    <location>
        <begin position="499"/>
        <end position="516"/>
    </location>
</feature>
<accession>A0ABQ1WD55</accession>
<feature type="transmembrane region" description="Helical" evidence="5">
    <location>
        <begin position="238"/>
        <end position="256"/>
    </location>
</feature>
<dbReference type="Gene3D" id="3.90.550.10">
    <property type="entry name" value="Spore Coat Polysaccharide Biosynthesis Protein SpsA, Chain A"/>
    <property type="match status" value="1"/>
</dbReference>
<evidence type="ECO:0000256" key="2">
    <source>
        <dbReference type="ARBA" id="ARBA00022692"/>
    </source>
</evidence>
<dbReference type="Pfam" id="PF00535">
    <property type="entry name" value="Glycos_transf_2"/>
    <property type="match status" value="1"/>
</dbReference>
<dbReference type="CDD" id="cd04186">
    <property type="entry name" value="GT_2_like_c"/>
    <property type="match status" value="1"/>
</dbReference>
<feature type="transmembrane region" description="Helical" evidence="5">
    <location>
        <begin position="655"/>
        <end position="673"/>
    </location>
</feature>
<feature type="transmembrane region" description="Helical" evidence="5">
    <location>
        <begin position="476"/>
        <end position="493"/>
    </location>
</feature>
<feature type="domain" description="O-antigen ligase-related" evidence="7">
    <location>
        <begin position="484"/>
        <end position="638"/>
    </location>
</feature>
<keyword evidence="9" id="KW-1185">Reference proteome</keyword>
<keyword evidence="2 5" id="KW-0812">Transmembrane</keyword>
<evidence type="ECO:0000256" key="4">
    <source>
        <dbReference type="ARBA" id="ARBA00023136"/>
    </source>
</evidence>
<dbReference type="InterPro" id="IPR029044">
    <property type="entry name" value="Nucleotide-diphossugar_trans"/>
</dbReference>
<evidence type="ECO:0000256" key="1">
    <source>
        <dbReference type="ARBA" id="ARBA00004141"/>
    </source>
</evidence>
<dbReference type="PANTHER" id="PTHR43179">
    <property type="entry name" value="RHAMNOSYLTRANSFERASE WBBL"/>
    <property type="match status" value="1"/>
</dbReference>
<dbReference type="Proteomes" id="UP000634043">
    <property type="component" value="Unassembled WGS sequence"/>
</dbReference>
<feature type="transmembrane region" description="Helical" evidence="5">
    <location>
        <begin position="330"/>
        <end position="347"/>
    </location>
</feature>
<feature type="domain" description="Glycosyltransferase 2-like" evidence="6">
    <location>
        <begin position="10"/>
        <end position="190"/>
    </location>
</feature>
<dbReference type="SUPFAM" id="SSF53448">
    <property type="entry name" value="Nucleotide-diphospho-sugar transferases"/>
    <property type="match status" value="1"/>
</dbReference>
<dbReference type="InterPro" id="IPR007016">
    <property type="entry name" value="O-antigen_ligase-rel_domated"/>
</dbReference>
<evidence type="ECO:0000256" key="3">
    <source>
        <dbReference type="ARBA" id="ARBA00022989"/>
    </source>
</evidence>
<evidence type="ECO:0000313" key="8">
    <source>
        <dbReference type="EMBL" id="GGG27083.1"/>
    </source>
</evidence>
<keyword evidence="3 5" id="KW-1133">Transmembrane helix</keyword>
<feature type="transmembrane region" description="Helical" evidence="5">
    <location>
        <begin position="626"/>
        <end position="646"/>
    </location>
</feature>
<proteinExistence type="predicted"/>
<evidence type="ECO:0000313" key="9">
    <source>
        <dbReference type="Proteomes" id="UP000634043"/>
    </source>
</evidence>
<feature type="transmembrane region" description="Helical" evidence="5">
    <location>
        <begin position="528"/>
        <end position="550"/>
    </location>
</feature>
<evidence type="ECO:0008006" key="10">
    <source>
        <dbReference type="Google" id="ProtNLM"/>
    </source>
</evidence>
<sequence>MSNILIAASIVTYNNNEKVLLEAVNSFLNTTLPVKLYIVDNSPTDRLAPLFTDNRIEYIFNNKNLGFGKAHNIAMRRAMQAGIPYYLVLNPDVYFGPGVLEGLCKHMQANPEVGQLMPKVLYPNGETQYLCKLLPTPADFFVRRFIKDEAKLEKLNGKFELRFTGYDHTMNVPYLSGCFMFLRVKALKEVGLFDERIFMYSEDTDLTRRVHQKYKTQFFPDVQIYHHFAKGSHKNLKLLFFALHGAFIYFTKWGWFFDRERDRINNQMLAQYGQKPGKSNGLKLLLTMLLAFFLPWSMTVTSGATIVLAVLALTEGGFKRKLSQIRKQRALLLLLLFFGVYALSTLISDDKGAALFGLEKKLSLLLLPLVFVGNAFSAHNRQRILLAFVLSVVMVSVYCLAYAIYRNYTIGDPATLPYSFAQNFGVRNTGSIYWDYFSYSELARPARLHPTYLSMFTIFSLFILMERLVTGTYTRIHTILQWLAAAFLLIFTLLLSSRIALLGMFISAGFFAYLYYRTHGVNRKQMVVAIGLCAGVFLLLLALPVTRYRILNETSKLLTQKDTAESETGVSQRTVTWEHALQLSKEHWLTGLGVGDVQHALDNSYERHGYPELKGFNSHNQYLQTWLATGIAGLIILLLLCLNALYTGVRHRDRLAVTLVVLLIVTSLTEAILEANKGIVFIGLFYCLLLTVPSQSTAVEKG</sequence>
<evidence type="ECO:0000256" key="5">
    <source>
        <dbReference type="SAM" id="Phobius"/>
    </source>
</evidence>
<dbReference type="PANTHER" id="PTHR43179:SF10">
    <property type="entry name" value="GLYCOSYL TRANSFERASE"/>
    <property type="match status" value="1"/>
</dbReference>
<name>A0ABQ1WD55_9BACT</name>
<organism evidence="8 9">
    <name type="scientific">Pontibacter amylolyticus</name>
    <dbReference type="NCBI Taxonomy" id="1424080"/>
    <lineage>
        <taxon>Bacteria</taxon>
        <taxon>Pseudomonadati</taxon>
        <taxon>Bacteroidota</taxon>
        <taxon>Cytophagia</taxon>
        <taxon>Cytophagales</taxon>
        <taxon>Hymenobacteraceae</taxon>
        <taxon>Pontibacter</taxon>
    </lineage>
</organism>
<comment type="subcellular location">
    <subcellularLocation>
        <location evidence="1">Membrane</location>
        <topology evidence="1">Multi-pass membrane protein</topology>
    </subcellularLocation>
</comment>
<dbReference type="Pfam" id="PF04932">
    <property type="entry name" value="Wzy_C"/>
    <property type="match status" value="1"/>
</dbReference>
<dbReference type="InterPro" id="IPR001173">
    <property type="entry name" value="Glyco_trans_2-like"/>
</dbReference>
<dbReference type="EMBL" id="BMFP01000007">
    <property type="protein sequence ID" value="GGG27083.1"/>
    <property type="molecule type" value="Genomic_DNA"/>
</dbReference>
<feature type="transmembrane region" description="Helical" evidence="5">
    <location>
        <begin position="384"/>
        <end position="405"/>
    </location>
</feature>
<reference evidence="9" key="1">
    <citation type="journal article" date="2019" name="Int. J. Syst. Evol. Microbiol.">
        <title>The Global Catalogue of Microorganisms (GCM) 10K type strain sequencing project: providing services to taxonomists for standard genome sequencing and annotation.</title>
        <authorList>
            <consortium name="The Broad Institute Genomics Platform"/>
            <consortium name="The Broad Institute Genome Sequencing Center for Infectious Disease"/>
            <person name="Wu L."/>
            <person name="Ma J."/>
        </authorList>
    </citation>
    <scope>NUCLEOTIDE SEQUENCE [LARGE SCALE GENOMIC DNA]</scope>
    <source>
        <strain evidence="9">CGMCC 1.12749</strain>
    </source>
</reference>
<gene>
    <name evidence="8" type="ORF">GCM10011323_33250</name>
</gene>
<evidence type="ECO:0000259" key="7">
    <source>
        <dbReference type="Pfam" id="PF04932"/>
    </source>
</evidence>
<protein>
    <recommendedName>
        <fullName evidence="10">Glycosyltransferase</fullName>
    </recommendedName>
</protein>
<evidence type="ECO:0000259" key="6">
    <source>
        <dbReference type="Pfam" id="PF00535"/>
    </source>
</evidence>
<feature type="transmembrane region" description="Helical" evidence="5">
    <location>
        <begin position="285"/>
        <end position="318"/>
    </location>
</feature>
<keyword evidence="4 5" id="KW-0472">Membrane</keyword>